<dbReference type="Gene3D" id="3.30.70.3290">
    <property type="match status" value="2"/>
</dbReference>
<dbReference type="CDD" id="cd00833">
    <property type="entry name" value="PKS"/>
    <property type="match status" value="2"/>
</dbReference>
<dbReference type="SUPFAM" id="SSF55048">
    <property type="entry name" value="Probable ACP-binding domain of malonyl-CoA ACP transacylase"/>
    <property type="match status" value="2"/>
</dbReference>
<dbReference type="SUPFAM" id="SSF51735">
    <property type="entry name" value="NAD(P)-binding Rossmann-fold domains"/>
    <property type="match status" value="4"/>
</dbReference>
<organism evidence="13 14">
    <name type="scientific">Streptomyces lonegramiae</name>
    <dbReference type="NCBI Taxonomy" id="3075524"/>
    <lineage>
        <taxon>Bacteria</taxon>
        <taxon>Bacillati</taxon>
        <taxon>Actinomycetota</taxon>
        <taxon>Actinomycetes</taxon>
        <taxon>Kitasatosporales</taxon>
        <taxon>Streptomycetaceae</taxon>
        <taxon>Streptomyces</taxon>
    </lineage>
</organism>
<keyword evidence="2" id="KW-0596">Phosphopantetheine</keyword>
<dbReference type="SMART" id="SM00827">
    <property type="entry name" value="PKS_AT"/>
    <property type="match status" value="2"/>
</dbReference>
<evidence type="ECO:0000259" key="10">
    <source>
        <dbReference type="PROSITE" id="PS50075"/>
    </source>
</evidence>
<dbReference type="PROSITE" id="PS00606">
    <property type="entry name" value="KS3_1"/>
    <property type="match status" value="2"/>
</dbReference>
<feature type="region of interest" description="N-terminal hotdog fold" evidence="8">
    <location>
        <begin position="935"/>
        <end position="1065"/>
    </location>
</feature>
<dbReference type="InterPro" id="IPR016035">
    <property type="entry name" value="Acyl_Trfase/lysoPLipase"/>
</dbReference>
<keyword evidence="5" id="KW-0045">Antibiotic biosynthesis</keyword>
<evidence type="ECO:0000256" key="5">
    <source>
        <dbReference type="ARBA" id="ARBA00023194"/>
    </source>
</evidence>
<evidence type="ECO:0000256" key="4">
    <source>
        <dbReference type="ARBA" id="ARBA00022679"/>
    </source>
</evidence>
<dbReference type="InterPro" id="IPR001227">
    <property type="entry name" value="Ac_transferase_dom_sf"/>
</dbReference>
<dbReference type="InterPro" id="IPR009081">
    <property type="entry name" value="PP-bd_ACP"/>
</dbReference>
<evidence type="ECO:0000256" key="3">
    <source>
        <dbReference type="ARBA" id="ARBA00022553"/>
    </source>
</evidence>
<dbReference type="SUPFAM" id="SSF47336">
    <property type="entry name" value="ACP-like"/>
    <property type="match status" value="2"/>
</dbReference>
<dbReference type="InterPro" id="IPR020841">
    <property type="entry name" value="PKS_Beta-ketoAc_synthase_dom"/>
</dbReference>
<dbReference type="Gene3D" id="1.10.1200.10">
    <property type="entry name" value="ACP-like"/>
    <property type="match status" value="2"/>
</dbReference>
<dbReference type="CDD" id="cd08956">
    <property type="entry name" value="KR_3_FAS_SDR_x"/>
    <property type="match status" value="2"/>
</dbReference>
<dbReference type="PROSITE" id="PS00012">
    <property type="entry name" value="PHOSPHOPANTETHEINE"/>
    <property type="match status" value="2"/>
</dbReference>
<dbReference type="Pfam" id="PF00109">
    <property type="entry name" value="ketoacyl-synt"/>
    <property type="match status" value="2"/>
</dbReference>
<dbReference type="InterPro" id="IPR050091">
    <property type="entry name" value="PKS_NRPS_Biosynth_Enz"/>
</dbReference>
<dbReference type="Pfam" id="PF02801">
    <property type="entry name" value="Ketoacyl-synt_C"/>
    <property type="match status" value="2"/>
</dbReference>
<feature type="domain" description="Carrier" evidence="10">
    <location>
        <begin position="3430"/>
        <end position="3505"/>
    </location>
</feature>
<evidence type="ECO:0000256" key="2">
    <source>
        <dbReference type="ARBA" id="ARBA00022450"/>
    </source>
</evidence>
<dbReference type="PROSITE" id="PS50075">
    <property type="entry name" value="CARRIER"/>
    <property type="match status" value="2"/>
</dbReference>
<dbReference type="InterPro" id="IPR006162">
    <property type="entry name" value="Ppantetheine_attach_site"/>
</dbReference>
<keyword evidence="7" id="KW-0012">Acyltransferase</keyword>
<feature type="region of interest" description="N-terminal hotdog fold" evidence="8">
    <location>
        <begin position="2677"/>
        <end position="2805"/>
    </location>
</feature>
<dbReference type="Pfam" id="PF00698">
    <property type="entry name" value="Acyl_transf_1"/>
    <property type="match status" value="2"/>
</dbReference>
<dbReference type="InterPro" id="IPR016036">
    <property type="entry name" value="Malonyl_transacylase_ACP-bd"/>
</dbReference>
<dbReference type="Pfam" id="PF16197">
    <property type="entry name" value="KAsynt_C_assoc"/>
    <property type="match status" value="2"/>
</dbReference>
<reference evidence="13" key="1">
    <citation type="submission" date="2024-05" db="EMBL/GenBank/DDBJ databases">
        <title>30 novel species of actinomycetes from the DSMZ collection.</title>
        <authorList>
            <person name="Nouioui I."/>
        </authorList>
    </citation>
    <scope>NUCLEOTIDE SEQUENCE</scope>
    <source>
        <strain evidence="13">DSM 41529</strain>
    </source>
</reference>
<dbReference type="SUPFAM" id="SSF52151">
    <property type="entry name" value="FabD/lysophospholipase-like"/>
    <property type="match status" value="2"/>
</dbReference>
<dbReference type="InterPro" id="IPR049900">
    <property type="entry name" value="PKS_mFAS_DH"/>
</dbReference>
<keyword evidence="4" id="KW-0808">Transferase</keyword>
<feature type="domain" description="Carrier" evidence="10">
    <location>
        <begin position="1680"/>
        <end position="1755"/>
    </location>
</feature>
<feature type="active site" description="Proton donor; for dehydratase activity" evidence="8">
    <location>
        <position position="1140"/>
    </location>
</feature>
<dbReference type="Proteomes" id="UP001180754">
    <property type="component" value="Unassembled WGS sequence"/>
</dbReference>
<dbReference type="InterPro" id="IPR049552">
    <property type="entry name" value="PKS_DH_N"/>
</dbReference>
<feature type="domain" description="PKS/mFAS DH" evidence="12">
    <location>
        <begin position="2677"/>
        <end position="2958"/>
    </location>
</feature>
<dbReference type="Gene3D" id="3.10.129.110">
    <property type="entry name" value="Polyketide synthase dehydratase"/>
    <property type="match status" value="2"/>
</dbReference>
<evidence type="ECO:0000256" key="9">
    <source>
        <dbReference type="SAM" id="MobiDB-lite"/>
    </source>
</evidence>
<dbReference type="Gene3D" id="3.40.366.10">
    <property type="entry name" value="Malonyl-Coenzyme A Acyl Carrier Protein, domain 2"/>
    <property type="match status" value="2"/>
</dbReference>
<dbReference type="SUPFAM" id="SSF53901">
    <property type="entry name" value="Thiolase-like"/>
    <property type="match status" value="2"/>
</dbReference>
<dbReference type="InterPro" id="IPR036291">
    <property type="entry name" value="NAD(P)-bd_dom_sf"/>
</dbReference>
<dbReference type="SMART" id="SM00823">
    <property type="entry name" value="PKS_PP"/>
    <property type="match status" value="2"/>
</dbReference>
<comment type="caution">
    <text evidence="13">The sequence shown here is derived from an EMBL/GenBank/DDBJ whole genome shotgun (WGS) entry which is preliminary data.</text>
</comment>
<dbReference type="InterPro" id="IPR049551">
    <property type="entry name" value="PKS_DH_C"/>
</dbReference>
<feature type="region of interest" description="Disordered" evidence="9">
    <location>
        <begin position="3551"/>
        <end position="3571"/>
    </location>
</feature>
<dbReference type="InterPro" id="IPR057326">
    <property type="entry name" value="KR_dom"/>
</dbReference>
<feature type="active site" description="Proton acceptor; for dehydratase activity" evidence="8">
    <location>
        <position position="967"/>
    </location>
</feature>
<dbReference type="Pfam" id="PF08659">
    <property type="entry name" value="KR"/>
    <property type="match status" value="2"/>
</dbReference>
<feature type="domain" description="Ketosynthase family 3 (KS3)" evidence="11">
    <location>
        <begin position="33"/>
        <end position="459"/>
    </location>
</feature>
<dbReference type="SMART" id="SM00822">
    <property type="entry name" value="PKS_KR"/>
    <property type="match status" value="2"/>
</dbReference>
<feature type="domain" description="Ketosynthase family 3 (KS3)" evidence="11">
    <location>
        <begin position="1772"/>
        <end position="2198"/>
    </location>
</feature>
<dbReference type="Gene3D" id="3.40.47.10">
    <property type="match status" value="2"/>
</dbReference>
<dbReference type="InterPro" id="IPR055123">
    <property type="entry name" value="SpnB-like_Rossmann"/>
</dbReference>
<dbReference type="InterPro" id="IPR014031">
    <property type="entry name" value="Ketoacyl_synth_C"/>
</dbReference>
<proteinExistence type="predicted"/>
<feature type="domain" description="PKS/mFAS DH" evidence="12">
    <location>
        <begin position="935"/>
        <end position="1218"/>
    </location>
</feature>
<dbReference type="InterPro" id="IPR036736">
    <property type="entry name" value="ACP-like_sf"/>
</dbReference>
<dbReference type="PANTHER" id="PTHR43775:SF51">
    <property type="entry name" value="INACTIVE PHENOLPHTHIOCEROL SYNTHESIS POLYKETIDE SYNTHASE TYPE I PKS1-RELATED"/>
    <property type="match status" value="1"/>
</dbReference>
<dbReference type="InterPro" id="IPR014030">
    <property type="entry name" value="Ketoacyl_synth_N"/>
</dbReference>
<dbReference type="SMART" id="SM00826">
    <property type="entry name" value="PKS_DH"/>
    <property type="match status" value="2"/>
</dbReference>
<dbReference type="SMART" id="SM00825">
    <property type="entry name" value="PKS_KS"/>
    <property type="match status" value="2"/>
</dbReference>
<feature type="active site" description="Proton acceptor; for dehydratase activity" evidence="8">
    <location>
        <position position="2709"/>
    </location>
</feature>
<gene>
    <name evidence="13" type="ORF">RND15_08735</name>
</gene>
<dbReference type="Pfam" id="PF21089">
    <property type="entry name" value="PKS_DH_N"/>
    <property type="match status" value="2"/>
</dbReference>
<evidence type="ECO:0000256" key="1">
    <source>
        <dbReference type="ARBA" id="ARBA00004792"/>
    </source>
</evidence>
<evidence type="ECO:0000256" key="8">
    <source>
        <dbReference type="PROSITE-ProRule" id="PRU01363"/>
    </source>
</evidence>
<dbReference type="Pfam" id="PF14765">
    <property type="entry name" value="PS-DH"/>
    <property type="match status" value="2"/>
</dbReference>
<dbReference type="PANTHER" id="PTHR43775">
    <property type="entry name" value="FATTY ACID SYNTHASE"/>
    <property type="match status" value="1"/>
</dbReference>
<protein>
    <submittedName>
        <fullName evidence="13">SDR family NAD(P)-dependent oxidoreductase</fullName>
    </submittedName>
</protein>
<feature type="region of interest" description="Disordered" evidence="9">
    <location>
        <begin position="1029"/>
        <end position="1049"/>
    </location>
</feature>
<dbReference type="InterPro" id="IPR042104">
    <property type="entry name" value="PKS_dehydratase_sf"/>
</dbReference>
<dbReference type="InterPro" id="IPR020806">
    <property type="entry name" value="PKS_PP-bd"/>
</dbReference>
<dbReference type="Gene3D" id="3.40.50.720">
    <property type="entry name" value="NAD(P)-binding Rossmann-like Domain"/>
    <property type="match status" value="2"/>
</dbReference>
<evidence type="ECO:0000313" key="14">
    <source>
        <dbReference type="Proteomes" id="UP001180754"/>
    </source>
</evidence>
<dbReference type="Pfam" id="PF22953">
    <property type="entry name" value="SpnB_Rossmann"/>
    <property type="match status" value="2"/>
</dbReference>
<name>A0ABU2XD06_9ACTN</name>
<dbReference type="EMBL" id="JAVRFD010000003">
    <property type="protein sequence ID" value="MDT0542803.1"/>
    <property type="molecule type" value="Genomic_DNA"/>
</dbReference>
<feature type="region of interest" description="C-terminal hotdog fold" evidence="8">
    <location>
        <begin position="2821"/>
        <end position="2958"/>
    </location>
</feature>
<dbReference type="SMART" id="SM01294">
    <property type="entry name" value="PKS_PP_betabranch"/>
    <property type="match status" value="2"/>
</dbReference>
<feature type="active site" description="Proton donor; for dehydratase activity" evidence="8">
    <location>
        <position position="2879"/>
    </location>
</feature>
<evidence type="ECO:0000313" key="13">
    <source>
        <dbReference type="EMBL" id="MDT0542803.1"/>
    </source>
</evidence>
<dbReference type="InterPro" id="IPR013968">
    <property type="entry name" value="PKS_KR"/>
</dbReference>
<feature type="region of interest" description="C-terminal hotdog fold" evidence="8">
    <location>
        <begin position="1081"/>
        <end position="1218"/>
    </location>
</feature>
<dbReference type="PROSITE" id="PS52004">
    <property type="entry name" value="KS3_2"/>
    <property type="match status" value="2"/>
</dbReference>
<evidence type="ECO:0000256" key="7">
    <source>
        <dbReference type="ARBA" id="ARBA00023315"/>
    </source>
</evidence>
<dbReference type="InterPro" id="IPR018201">
    <property type="entry name" value="Ketoacyl_synth_AS"/>
</dbReference>
<dbReference type="InterPro" id="IPR032821">
    <property type="entry name" value="PKS_assoc"/>
</dbReference>
<evidence type="ECO:0000259" key="12">
    <source>
        <dbReference type="PROSITE" id="PS52019"/>
    </source>
</evidence>
<dbReference type="Pfam" id="PF00550">
    <property type="entry name" value="PP-binding"/>
    <property type="match status" value="2"/>
</dbReference>
<dbReference type="InterPro" id="IPR014043">
    <property type="entry name" value="Acyl_transferase_dom"/>
</dbReference>
<evidence type="ECO:0000259" key="11">
    <source>
        <dbReference type="PROSITE" id="PS52004"/>
    </source>
</evidence>
<dbReference type="PROSITE" id="PS52019">
    <property type="entry name" value="PKS_MFAS_DH"/>
    <property type="match status" value="2"/>
</dbReference>
<dbReference type="InterPro" id="IPR016039">
    <property type="entry name" value="Thiolase-like"/>
</dbReference>
<keyword evidence="6" id="KW-0511">Multifunctional enzyme</keyword>
<comment type="pathway">
    <text evidence="1">Antibiotic biosynthesis.</text>
</comment>
<keyword evidence="14" id="KW-1185">Reference proteome</keyword>
<evidence type="ECO:0000256" key="6">
    <source>
        <dbReference type="ARBA" id="ARBA00023268"/>
    </source>
</evidence>
<keyword evidence="3" id="KW-0597">Phosphoprotein</keyword>
<accession>A0ABU2XD06</accession>
<sequence>MSNEQKLREYLKQAITDARDAHTRLRAVEDAAREPIAIVGMSCRFPGGVSSPEELWELVAGGRVGIADFPADRGWDLGALYDPEGARPRSSYIHKGGFIDGAADFDADFFEISPREALAMDPQQRVLLETSWEAFERAGIDPGDLSGEKAGVFIGGVLSGYGAGGTGGQQDSEGYLLTGSASSILSGRISYTYGFEGPAVTVDTACSSSLSALHLAMRSLRAGESSLALAGGVMVMATPDAFTEFSKQRGLAKDGHCKAFAAAADGTAWGEGAGLLVLQRLSDARREGRRILAVVRGSALNQDGASNGLTAPSGPAQQRVIRQALAGAGVSASEIDVVEAHGTGTTLGDPIEAQALLATYGQDRPEERPLLLGSVKSNIGHTQAAAGVAGVIKMVMALHHGVVPPTLHVDEPTPHVEWSTGAVELATERVPWPETGRPRRAAVSSFGISGTNAHVILEQAPEQAEANGTAEAPRPLISGGPLPWTLSAKSAPALRGQAAALRAHLGGGGADTLPDPAFAAALAGTRAAFDHRAVVLAADRGACLSELDALAGGAEELPDTVRGLARPGARTALVFPGQGSQWVGMATGLLESSPVFAESFRACAEALAPHVDWDLHQVVRDEAALTRVDVVQPALWAVMVSLAALWRSLGVVPAAVVGHSQGEIAAACAAGVLSLADGARLSALRSRVIAEDLAGQGGMVSVAASVERTTELIAGRDGVWVAVVNGSAATVIAGAPDALAEVVATAESEGVRTRTIPVDYASHTPHVERLRERLLELAAPITPRAGTVPMYSSVTAGPADPTACDARYWYRNLRQPVRFAETVTALLDAGVDTFVEVSPHPVLTAAIEDLAAAGGRRDVVVAGSLRRDQDERAALTRSAATLWTRGVDVDWPALVPPATAPVDLPTYAFQRQRFWSAAPVFSGDATGLGLDPADHPLLTAATRPADADSAVLTGRLSPATQPWLADHAVLGQVLLPGTAFVELALAAGREFGCEHLVELTLQTPLPLDGTAGTRGVTLQVQIAGAAESGARTVTVHSRPDATEGDDPAEWTRHATATLTPDPAPATAEPGPLAGAWPPPGASAVEVGDFYDTLFERGYEYGPAFQGLRAVWRRGDEVFAEVALADDTEVAGFVVHPALLDAALHATGLGGLFGDEGAVRLPFAWSGVRAWATEARTARVWLTAAGEDAVRLRAADATGAPVAAVDELVLRPMAAEQGSAAPARSLYLPRWDRWQLQAPAAVARVAEWADGMSVEDVLAEGPDVVLLDCAAVAVPTDDVPGAVRALNRTVLERIQAWLAYEGATAARLAVLTRDAVPAEADDRVDPVHASVHGLVRSAQSEHPDRFLLIDGNGDGDGDGGRIPAEALGALVAAGEPEAAVRADRLYVPLLTRPGTAVAEATPPWSGEGAVLITGGSGVVGSAVARHLVAAHGVTELVLVSRRGADAPGAARLAAELTEAGAQVRLAACDVADRAALAALLDGIPKLRGVIHAAGALDDGVVTDLTPQRLDTVLRPKADAAWHLHELTRDVATFVLFSSAAGTFGTPGQANYAAANAFLDALVVRRRAEGLPAHSLAWGLWEETSELTAGLDEADRRRLSRAGLRPLTTGEGLALLDHALALGHAHTLPVRLDLPRGQDGGREAPRLLRALVRTPARRASGPAPAGGWRERYDATPDDEREALLVALVRTQAATVLGHSTADAIATDRGFKDLGFDSLTAVELRNRLDETTGVRLPATLVFDYPNAAALGAYLHSLLAGRTPGHDEAVRVVAPEEPIAIVGMSCRFPGGVDSPEDLWDLLVQGGEGLGGFPADRGWDLETLYDPTGERPGSSMVDRGGFLDGVADFDAAFFGVAPREAVAMDPQHRVLLELAWEAIERAGIDPTGLRGSRTGVFSGLMYHDYAARLRSVPEDVAGFLTGGNAGSVATGRVAYTFGFEGPAVTVDTACSSSLVALDMAVSALQRGECDLALAGGVTVLATPVVFAEFTRQRGLARDGRSKAFSTDADGMGVAEGAGLVLVERLSDARRNGHRVLAVVRGSAVNQDGASNGLTAPNGPSQQRVIRQALAKAEVTAAEVDVVEAHGTGTSLGDPIEAQALLATYGQDRPQGRPVLLGSVKSNIGHTQAAAGIAGVMKMVLAMRHGTVPATLHVAEPSRHVDWTAGDVQLATEHIPWPETGGPRRAAVSSFGISGTNAHVVLEQAPEAEMAAEPAPPAVDTPAGAVLPWTLSAKSVAALRGQAGRLRDAAAEGIGLAAAAVAMAGTRAVLDHRAVVLAADHAGFTGALDTLAGGEPDEERVVTGTVRPGTTVAFVFPGQGAQWTGMALGLLDSSPVFAQWLECCGEALSAHADWSLIDVLRGADGAPSLERVDVVQPALWAVMVSLAQLWRAVGVTPSVVVGHSQGEIAAACVAGALSLSEAARIVVTRSAVIAGQLAGRGGMASLAVSADRARELVERYAGDVGAVSVAAVNGPAAVVVAGDEEPLRRVLDGCAADGVRARRIPVDYPSHAPQVELVRDRLLAELSDITAGPADIRWHSTVTGEPMDGPAADAEYWFRNLREPVRFADVVATLVDQGVDTFVEVSPHTVVTAAIEDIALGAEGREVVVAGTLRRETDERAELLRSAATLWTRGVPVDWPALLPTANAPVDLPTYAFQRERFWLEAPQESGDASGVGQRPTGHPVLTAAVTPAGTDTVLFTGRLSVAGQPWLAEHTVQDTVVVPGGVLLDWALHAAHHLGGSGVARLEQDTPLVLEATGAVRVQLMAGTPDDAGRRELTVHAQPEERGEEQGDDRWTRHATGALEPADHTADTGFAELAGVWPPSKATPLDVTDRYDELFRRGHGYGPAYQGLRAVWRRGDEVFAEVVLPDEAAGGAGARAVLLDAVCHAWLPGDADPAGAAGPLLPAAWSGVRLWADGARSVRVALSPAGEDAVHIRAVDDLGAPVLSMDRMTLRPVAAERLRPAGAAAARSLYTVNWQPWDPARATGPTVPADEVRPRLWAGGASIEEIATAVAEGANPVLWDCSDLPAGDGEVPGRVRDLLTAVLERVHEWLANEKLADTRLVVVTRGGVEVSDADTVDLAQAAVHGLMRSAQTEHPDRFWLVDSDAGAEDIPLEVLAAATAGQEPEIAIRRGAVFVPRLALANADTEARNTGARPPREGTVLITGGTGLIGAAVARHLVSVHGVTDLVLVGRRGMDAPGAAELAGELMESGARVRIAACDVADRAAAARLLADIPALRGVVHAAGVLDDGVVTALTPERLATVLRPKVDAAWHLHELTGDDLEMFVVFSSAAGVLGAPGQANYAAANVFLDALALRRRAAGLPAASMSWGLWGEASGLTGALDETDLRRMSGGGLSPMTTEEGLALFDHALASGRAHTAPIRFDPARLRTEEALVPALMRGLVRTPLRRATTLDAQALRRRLAELDPGERLETLLNLVREHVAAVLRYAEPTGIAPAQSFTTLGFDSLTAVELRNRLARVAGTRLPTTLVFDYPTPELLSGHLLGLLLPETDTGEWGTETFERLEAMLAEERDETEVRKVTARLETLLARWRERSGPRDATGEPDSGVDELGAASEDDLLRYIDDELGLS</sequence>
<dbReference type="InterPro" id="IPR020807">
    <property type="entry name" value="PKS_DH"/>
</dbReference>